<sequence length="147" mass="15559">MKNRTRKNKGGANCKIGVLFPRFGGGGCGCSTSAKPMMELPPGVTQGPLTLGLMKGGSNCMSCGSAPPQSLRIQQQSELLRGGSCGCQAVPKLPTALGGYTATKRNLKYLRKYKRGESIGFTMRSSLKAKGLISRANGKKRVSAKYK</sequence>
<dbReference type="AlphaFoldDB" id="A0A6C0DUI3"/>
<dbReference type="EMBL" id="MN739678">
    <property type="protein sequence ID" value="QHT20487.1"/>
    <property type="molecule type" value="Genomic_DNA"/>
</dbReference>
<evidence type="ECO:0000313" key="1">
    <source>
        <dbReference type="EMBL" id="QHT20487.1"/>
    </source>
</evidence>
<name>A0A6C0DUI3_9ZZZZ</name>
<proteinExistence type="predicted"/>
<accession>A0A6C0DUI3</accession>
<reference evidence="1" key="1">
    <citation type="journal article" date="2020" name="Nature">
        <title>Giant virus diversity and host interactions through global metagenomics.</title>
        <authorList>
            <person name="Schulz F."/>
            <person name="Roux S."/>
            <person name="Paez-Espino D."/>
            <person name="Jungbluth S."/>
            <person name="Walsh D.A."/>
            <person name="Denef V.J."/>
            <person name="McMahon K.D."/>
            <person name="Konstantinidis K.T."/>
            <person name="Eloe-Fadrosh E.A."/>
            <person name="Kyrpides N.C."/>
            <person name="Woyke T."/>
        </authorList>
    </citation>
    <scope>NUCLEOTIDE SEQUENCE</scope>
    <source>
        <strain evidence="1">GVMAG-M-3300023174-60</strain>
    </source>
</reference>
<organism evidence="1">
    <name type="scientific">viral metagenome</name>
    <dbReference type="NCBI Taxonomy" id="1070528"/>
    <lineage>
        <taxon>unclassified sequences</taxon>
        <taxon>metagenomes</taxon>
        <taxon>organismal metagenomes</taxon>
    </lineage>
</organism>
<protein>
    <submittedName>
        <fullName evidence="1">Uncharacterized protein</fullName>
    </submittedName>
</protein>